<sequence length="69" mass="7763">MITTKLKRVLSLLLILMGAIALISEIASVQKNYYIQSVGVVLLMLGLFMVNTKLSSKSEVEQEEYLEEE</sequence>
<keyword evidence="3" id="KW-1185">Reference proteome</keyword>
<dbReference type="EMBL" id="FQYP01000001">
    <property type="protein sequence ID" value="SHI49992.1"/>
    <property type="molecule type" value="Genomic_DNA"/>
</dbReference>
<protein>
    <submittedName>
        <fullName evidence="2">Uncharacterized protein</fullName>
    </submittedName>
</protein>
<dbReference type="AlphaFoldDB" id="A0A1M6BMP6"/>
<keyword evidence="1" id="KW-0812">Transmembrane</keyword>
<dbReference type="STRING" id="570521.SAMN04488508_101916"/>
<gene>
    <name evidence="2" type="ORF">SAMN04488508_101916</name>
</gene>
<keyword evidence="1" id="KW-1133">Transmembrane helix</keyword>
<dbReference type="RefSeq" id="WP_073314297.1">
    <property type="nucleotide sequence ID" value="NZ_FQYP01000001.1"/>
</dbReference>
<evidence type="ECO:0000313" key="2">
    <source>
        <dbReference type="EMBL" id="SHI49992.1"/>
    </source>
</evidence>
<feature type="transmembrane region" description="Helical" evidence="1">
    <location>
        <begin position="9"/>
        <end position="27"/>
    </location>
</feature>
<feature type="transmembrane region" description="Helical" evidence="1">
    <location>
        <begin position="33"/>
        <end position="50"/>
    </location>
</feature>
<dbReference type="Proteomes" id="UP000184432">
    <property type="component" value="Unassembled WGS sequence"/>
</dbReference>
<reference evidence="3" key="1">
    <citation type="submission" date="2016-11" db="EMBL/GenBank/DDBJ databases">
        <authorList>
            <person name="Varghese N."/>
            <person name="Submissions S."/>
        </authorList>
    </citation>
    <scope>NUCLEOTIDE SEQUENCE [LARGE SCALE GENOMIC DNA]</scope>
    <source>
        <strain evidence="3">DSM 22623</strain>
    </source>
</reference>
<accession>A0A1M6BMP6</accession>
<evidence type="ECO:0000313" key="3">
    <source>
        <dbReference type="Proteomes" id="UP000184432"/>
    </source>
</evidence>
<proteinExistence type="predicted"/>
<organism evidence="2 3">
    <name type="scientific">Aquimarina spongiae</name>
    <dbReference type="NCBI Taxonomy" id="570521"/>
    <lineage>
        <taxon>Bacteria</taxon>
        <taxon>Pseudomonadati</taxon>
        <taxon>Bacteroidota</taxon>
        <taxon>Flavobacteriia</taxon>
        <taxon>Flavobacteriales</taxon>
        <taxon>Flavobacteriaceae</taxon>
        <taxon>Aquimarina</taxon>
    </lineage>
</organism>
<keyword evidence="1" id="KW-0472">Membrane</keyword>
<evidence type="ECO:0000256" key="1">
    <source>
        <dbReference type="SAM" id="Phobius"/>
    </source>
</evidence>
<name>A0A1M6BMP6_9FLAO</name>